<dbReference type="GO" id="GO:0055085">
    <property type="term" value="P:transmembrane transport"/>
    <property type="evidence" value="ECO:0007669"/>
    <property type="project" value="InterPro"/>
</dbReference>
<evidence type="ECO:0000256" key="2">
    <source>
        <dbReference type="ARBA" id="ARBA00006555"/>
    </source>
</evidence>
<dbReference type="Proteomes" id="UP000319040">
    <property type="component" value="Unassembled WGS sequence"/>
</dbReference>
<evidence type="ECO:0000313" key="12">
    <source>
        <dbReference type="EMBL" id="SMO74263.1"/>
    </source>
</evidence>
<keyword evidence="4" id="KW-1003">Cell membrane</keyword>
<dbReference type="GO" id="GO:0098797">
    <property type="term" value="C:plasma membrane protein complex"/>
    <property type="evidence" value="ECO:0007669"/>
    <property type="project" value="TreeGrafter"/>
</dbReference>
<comment type="similarity">
    <text evidence="2">Belongs to the TonB family.</text>
</comment>
<comment type="subcellular location">
    <subcellularLocation>
        <location evidence="1">Cell inner membrane</location>
        <topology evidence="1">Single-pass membrane protein</topology>
        <orientation evidence="1">Periplasmic side</orientation>
    </subcellularLocation>
</comment>
<dbReference type="GO" id="GO:0031992">
    <property type="term" value="F:energy transducer activity"/>
    <property type="evidence" value="ECO:0007669"/>
    <property type="project" value="TreeGrafter"/>
</dbReference>
<dbReference type="GO" id="GO:0015031">
    <property type="term" value="P:protein transport"/>
    <property type="evidence" value="ECO:0007669"/>
    <property type="project" value="UniProtKB-KW"/>
</dbReference>
<keyword evidence="3" id="KW-0813">Transport</keyword>
<dbReference type="OrthoDB" id="1522859at2"/>
<dbReference type="InterPro" id="IPR037682">
    <property type="entry name" value="TonB_C"/>
</dbReference>
<evidence type="ECO:0000256" key="7">
    <source>
        <dbReference type="ARBA" id="ARBA00022927"/>
    </source>
</evidence>
<gene>
    <name evidence="12" type="ORF">SAMN06265379_10694</name>
</gene>
<evidence type="ECO:0000256" key="5">
    <source>
        <dbReference type="ARBA" id="ARBA00022519"/>
    </source>
</evidence>
<dbReference type="EMBL" id="FXTB01000006">
    <property type="protein sequence ID" value="SMO74263.1"/>
    <property type="molecule type" value="Genomic_DNA"/>
</dbReference>
<keyword evidence="8" id="KW-1133">Transmembrane helix</keyword>
<feature type="chain" id="PRO_5022017265" evidence="10">
    <location>
        <begin position="20"/>
        <end position="210"/>
    </location>
</feature>
<keyword evidence="13" id="KW-1185">Reference proteome</keyword>
<keyword evidence="6" id="KW-0812">Transmembrane</keyword>
<keyword evidence="7" id="KW-0653">Protein transport</keyword>
<evidence type="ECO:0000256" key="8">
    <source>
        <dbReference type="ARBA" id="ARBA00022989"/>
    </source>
</evidence>
<protein>
    <submittedName>
        <fullName evidence="12">TonB family C-terminal domain-containing protein</fullName>
    </submittedName>
</protein>
<sequence length="210" mass="23788">MKTLLFTIIFAILSLSAYTQSEEIQAEKIYETVNQVPVFTKNRGHVQKYLSKNLQYPVDALAKAVEGKVLVSFVVSSSGNIKDIRLEEGLTPSTNEEALRVVGTMEKWKPAKLDGRNVATQVTIPVHFYLSEENKQLSQQLKPFYINNNPPLFIVDKKKVLGLTTLAYYNIKSIRVIKGEKAMDLYGKDAKNGVLVIETKRGTPRNYQRY</sequence>
<name>A0A521DRB6_SACCC</name>
<keyword evidence="10" id="KW-0732">Signal</keyword>
<evidence type="ECO:0000256" key="4">
    <source>
        <dbReference type="ARBA" id="ARBA00022475"/>
    </source>
</evidence>
<keyword evidence="9" id="KW-0472">Membrane</keyword>
<dbReference type="InterPro" id="IPR006260">
    <property type="entry name" value="TonB/TolA_C"/>
</dbReference>
<evidence type="ECO:0000256" key="1">
    <source>
        <dbReference type="ARBA" id="ARBA00004383"/>
    </source>
</evidence>
<dbReference type="RefSeq" id="WP_142533803.1">
    <property type="nucleotide sequence ID" value="NZ_FXTB01000006.1"/>
</dbReference>
<evidence type="ECO:0000259" key="11">
    <source>
        <dbReference type="PROSITE" id="PS52015"/>
    </source>
</evidence>
<reference evidence="12 13" key="1">
    <citation type="submission" date="2017-05" db="EMBL/GenBank/DDBJ databases">
        <authorList>
            <person name="Varghese N."/>
            <person name="Submissions S."/>
        </authorList>
    </citation>
    <scope>NUCLEOTIDE SEQUENCE [LARGE SCALE GENOMIC DNA]</scope>
    <source>
        <strain evidence="12 13">DSM 27040</strain>
    </source>
</reference>
<evidence type="ECO:0000256" key="3">
    <source>
        <dbReference type="ARBA" id="ARBA00022448"/>
    </source>
</evidence>
<dbReference type="Gene3D" id="3.30.1150.10">
    <property type="match status" value="1"/>
</dbReference>
<dbReference type="AlphaFoldDB" id="A0A521DRB6"/>
<dbReference type="Pfam" id="PF03544">
    <property type="entry name" value="TonB_C"/>
    <property type="match status" value="1"/>
</dbReference>
<dbReference type="SUPFAM" id="SSF74653">
    <property type="entry name" value="TolA/TonB C-terminal domain"/>
    <property type="match status" value="1"/>
</dbReference>
<organism evidence="12 13">
    <name type="scientific">Saccharicrinis carchari</name>
    <dbReference type="NCBI Taxonomy" id="1168039"/>
    <lineage>
        <taxon>Bacteria</taxon>
        <taxon>Pseudomonadati</taxon>
        <taxon>Bacteroidota</taxon>
        <taxon>Bacteroidia</taxon>
        <taxon>Marinilabiliales</taxon>
        <taxon>Marinilabiliaceae</taxon>
        <taxon>Saccharicrinis</taxon>
    </lineage>
</organism>
<feature type="signal peptide" evidence="10">
    <location>
        <begin position="1"/>
        <end position="19"/>
    </location>
</feature>
<evidence type="ECO:0000256" key="9">
    <source>
        <dbReference type="ARBA" id="ARBA00023136"/>
    </source>
</evidence>
<dbReference type="NCBIfam" id="TIGR01352">
    <property type="entry name" value="tonB_Cterm"/>
    <property type="match status" value="1"/>
</dbReference>
<dbReference type="InterPro" id="IPR051045">
    <property type="entry name" value="TonB-dependent_transducer"/>
</dbReference>
<dbReference type="PANTHER" id="PTHR33446:SF2">
    <property type="entry name" value="PROTEIN TONB"/>
    <property type="match status" value="1"/>
</dbReference>
<dbReference type="SUPFAM" id="SSF56935">
    <property type="entry name" value="Porins"/>
    <property type="match status" value="1"/>
</dbReference>
<keyword evidence="5" id="KW-0997">Cell inner membrane</keyword>
<evidence type="ECO:0000256" key="10">
    <source>
        <dbReference type="SAM" id="SignalP"/>
    </source>
</evidence>
<feature type="domain" description="TonB C-terminal" evidence="11">
    <location>
        <begin position="41"/>
        <end position="137"/>
    </location>
</feature>
<dbReference type="PROSITE" id="PS52015">
    <property type="entry name" value="TONB_CTD"/>
    <property type="match status" value="1"/>
</dbReference>
<accession>A0A521DRB6</accession>
<evidence type="ECO:0000256" key="6">
    <source>
        <dbReference type="ARBA" id="ARBA00022692"/>
    </source>
</evidence>
<evidence type="ECO:0000313" key="13">
    <source>
        <dbReference type="Proteomes" id="UP000319040"/>
    </source>
</evidence>
<dbReference type="PANTHER" id="PTHR33446">
    <property type="entry name" value="PROTEIN TONB-RELATED"/>
    <property type="match status" value="1"/>
</dbReference>
<proteinExistence type="inferred from homology"/>